<dbReference type="EMBL" id="WJBH02000008">
    <property type="protein sequence ID" value="KAI9554952.1"/>
    <property type="molecule type" value="Genomic_DNA"/>
</dbReference>
<evidence type="ECO:0000259" key="1">
    <source>
        <dbReference type="Pfam" id="PF00078"/>
    </source>
</evidence>
<dbReference type="CDD" id="cd01650">
    <property type="entry name" value="RT_nLTR_like"/>
    <property type="match status" value="1"/>
</dbReference>
<evidence type="ECO:0000313" key="3">
    <source>
        <dbReference type="Proteomes" id="UP000820818"/>
    </source>
</evidence>
<feature type="domain" description="Reverse transcriptase" evidence="1">
    <location>
        <begin position="202"/>
        <end position="307"/>
    </location>
</feature>
<reference evidence="2 3" key="1">
    <citation type="submission" date="2022-05" db="EMBL/GenBank/DDBJ databases">
        <title>A multi-omics perspective on studying reproductive biology in Daphnia sinensis.</title>
        <authorList>
            <person name="Jia J."/>
        </authorList>
    </citation>
    <scope>NUCLEOTIDE SEQUENCE [LARGE SCALE GENOMIC DNA]</scope>
    <source>
        <strain evidence="2 3">WSL</strain>
    </source>
</reference>
<dbReference type="Proteomes" id="UP000820818">
    <property type="component" value="Linkage Group LG8"/>
</dbReference>
<dbReference type="Pfam" id="PF00078">
    <property type="entry name" value="RVT_1"/>
    <property type="match status" value="1"/>
</dbReference>
<protein>
    <recommendedName>
        <fullName evidence="1">Reverse transcriptase domain-containing protein</fullName>
    </recommendedName>
</protein>
<evidence type="ECO:0000313" key="2">
    <source>
        <dbReference type="EMBL" id="KAI9554952.1"/>
    </source>
</evidence>
<keyword evidence="3" id="KW-1185">Reference proteome</keyword>
<gene>
    <name evidence="2" type="ORF">GHT06_020233</name>
</gene>
<dbReference type="InterPro" id="IPR000477">
    <property type="entry name" value="RT_dom"/>
</dbReference>
<dbReference type="SUPFAM" id="SSF56672">
    <property type="entry name" value="DNA/RNA polymerases"/>
    <property type="match status" value="1"/>
</dbReference>
<accession>A0AAD5KL61</accession>
<dbReference type="InterPro" id="IPR043502">
    <property type="entry name" value="DNA/RNA_pol_sf"/>
</dbReference>
<sequence>MIRETKFFYQSCIQEMAEADTFDWVAFHQLRKFSKSWEESTLKGYGIRSCCFEGQELEKANIFHVNRARVNYRKCCIDKIIASNGTCLSTKEDISGEILSHFSKIFKNQSSPDILAGTDFLEGVRDCFKPTPNLTAPISLPEIRAALMAMKSNKSPGTDGIPYEFYVEFWDVIAPHFLGMFNHILERESLTSSQGQAAIRLIPKSSGPCGISNFRPISLLNCDYKVMASVLARRLRDVIQFVDDRGCHDSSNFPIRGMGAAIVGVDLEKAYDLVNREVLWRILDVMGYPTTFVRWLQTMYSGISLFNEKLTVRAFVDDVTIFISCDEDFTRAGQVLDLFCQWTKARMNKEKTKALGLGTWCSRLTWPLEWLVSAPTLSLLGIKFSHSIVETADRVWNDAFGYLNGILRKNACRRFNLYQRVIFLKSKALSGTVFIAQVLPCKQNMADQILKAVMKFLWI</sequence>
<name>A0AAD5KL61_9CRUS</name>
<dbReference type="GO" id="GO:0071897">
    <property type="term" value="P:DNA biosynthetic process"/>
    <property type="evidence" value="ECO:0007669"/>
    <property type="project" value="UniProtKB-ARBA"/>
</dbReference>
<organism evidence="2 3">
    <name type="scientific">Daphnia sinensis</name>
    <dbReference type="NCBI Taxonomy" id="1820382"/>
    <lineage>
        <taxon>Eukaryota</taxon>
        <taxon>Metazoa</taxon>
        <taxon>Ecdysozoa</taxon>
        <taxon>Arthropoda</taxon>
        <taxon>Crustacea</taxon>
        <taxon>Branchiopoda</taxon>
        <taxon>Diplostraca</taxon>
        <taxon>Cladocera</taxon>
        <taxon>Anomopoda</taxon>
        <taxon>Daphniidae</taxon>
        <taxon>Daphnia</taxon>
        <taxon>Daphnia similis group</taxon>
    </lineage>
</organism>
<comment type="caution">
    <text evidence="2">The sequence shown here is derived from an EMBL/GenBank/DDBJ whole genome shotgun (WGS) entry which is preliminary data.</text>
</comment>
<proteinExistence type="predicted"/>
<dbReference type="AlphaFoldDB" id="A0AAD5KL61"/>
<dbReference type="PANTHER" id="PTHR19446">
    <property type="entry name" value="REVERSE TRANSCRIPTASES"/>
    <property type="match status" value="1"/>
</dbReference>